<accession>A0A164ELE9</accession>
<organism evidence="1 2">
    <name type="scientific">Bacillus cereus</name>
    <dbReference type="NCBI Taxonomy" id="1396"/>
    <lineage>
        <taxon>Bacteria</taxon>
        <taxon>Bacillati</taxon>
        <taxon>Bacillota</taxon>
        <taxon>Bacilli</taxon>
        <taxon>Bacillales</taxon>
        <taxon>Bacillaceae</taxon>
        <taxon>Bacillus</taxon>
        <taxon>Bacillus cereus group</taxon>
    </lineage>
</organism>
<dbReference type="RefSeq" id="WP_063223248.1">
    <property type="nucleotide sequence ID" value="NZ_JBAWLH010000017.1"/>
</dbReference>
<evidence type="ECO:0000313" key="1">
    <source>
        <dbReference type="EMBL" id="KZD33154.1"/>
    </source>
</evidence>
<dbReference type="Proteomes" id="UP000076501">
    <property type="component" value="Unassembled WGS sequence"/>
</dbReference>
<reference evidence="1 2" key="1">
    <citation type="submission" date="2015-09" db="EMBL/GenBank/DDBJ databases">
        <title>Bacillus cereus food isolates.</title>
        <authorList>
            <person name="Boekhorst J."/>
        </authorList>
    </citation>
    <scope>NUCLEOTIDE SEQUENCE [LARGE SCALE GENOMIC DNA]</scope>
    <source>
        <strain evidence="1 2">B4082</strain>
    </source>
</reference>
<protein>
    <submittedName>
        <fullName evidence="1">Uncharacterized protein</fullName>
    </submittedName>
</protein>
<proteinExistence type="predicted"/>
<dbReference type="AlphaFoldDB" id="A0A164ELE9"/>
<evidence type="ECO:0000313" key="2">
    <source>
        <dbReference type="Proteomes" id="UP000076501"/>
    </source>
</evidence>
<comment type="caution">
    <text evidence="1">The sequence shown here is derived from an EMBL/GenBank/DDBJ whole genome shotgun (WGS) entry which is preliminary data.</text>
</comment>
<name>A0A164ELE9_BACCE</name>
<sequence length="126" mass="14512">MGTVMKLYRYTSESEITPSILIERNVQITIEPGKVLYAPLDVGCNKYDIRTIQVTNDSNVEAMLFMYDQKENGNQIYKSLLEKRTYDILTIPCEDKDHTNKVHLYIENRGGTPSTFNVSMKAIRLN</sequence>
<gene>
    <name evidence="1" type="ORF">B4082_3222</name>
</gene>
<dbReference type="PATRIC" id="fig|1396.539.peg.2192"/>
<dbReference type="EMBL" id="LJKA01000047">
    <property type="protein sequence ID" value="KZD33154.1"/>
    <property type="molecule type" value="Genomic_DNA"/>
</dbReference>